<evidence type="ECO:0000313" key="2">
    <source>
        <dbReference type="Proteomes" id="UP001630127"/>
    </source>
</evidence>
<reference evidence="1 2" key="1">
    <citation type="submission" date="2024-11" db="EMBL/GenBank/DDBJ databases">
        <title>A near-complete genome assembly of Cinchona calisaya.</title>
        <authorList>
            <person name="Lian D.C."/>
            <person name="Zhao X.W."/>
            <person name="Wei L."/>
        </authorList>
    </citation>
    <scope>NUCLEOTIDE SEQUENCE [LARGE SCALE GENOMIC DNA]</scope>
    <source>
        <tissue evidence="1">Nenye</tissue>
    </source>
</reference>
<proteinExistence type="predicted"/>
<gene>
    <name evidence="1" type="ORF">ACH5RR_015390</name>
</gene>
<keyword evidence="2" id="KW-1185">Reference proteome</keyword>
<comment type="caution">
    <text evidence="1">The sequence shown here is derived from an EMBL/GenBank/DDBJ whole genome shotgun (WGS) entry which is preliminary data.</text>
</comment>
<protein>
    <submittedName>
        <fullName evidence="1">Uncharacterized protein</fullName>
    </submittedName>
</protein>
<sequence length="154" mass="18021">MGNEQLITINAKCMYDNDSKWLKDRRRNAAVRHLMQANPSDFKALACQEDQVIWESNANGAFSVKLAMKIYSWEDDLNWLSSHWTFESFEDKLKRLEFVTMVYEIWKAMNDDIFKGKIVSAMGIIRAVVDFVKSSAMAWRNNKKTRKGWELALE</sequence>
<evidence type="ECO:0000313" key="1">
    <source>
        <dbReference type="EMBL" id="KAL3522556.1"/>
    </source>
</evidence>
<dbReference type="AlphaFoldDB" id="A0ABD2ZT04"/>
<accession>A0ABD2ZT04</accession>
<dbReference type="Proteomes" id="UP001630127">
    <property type="component" value="Unassembled WGS sequence"/>
</dbReference>
<name>A0ABD2ZT04_9GENT</name>
<organism evidence="1 2">
    <name type="scientific">Cinchona calisaya</name>
    <dbReference type="NCBI Taxonomy" id="153742"/>
    <lineage>
        <taxon>Eukaryota</taxon>
        <taxon>Viridiplantae</taxon>
        <taxon>Streptophyta</taxon>
        <taxon>Embryophyta</taxon>
        <taxon>Tracheophyta</taxon>
        <taxon>Spermatophyta</taxon>
        <taxon>Magnoliopsida</taxon>
        <taxon>eudicotyledons</taxon>
        <taxon>Gunneridae</taxon>
        <taxon>Pentapetalae</taxon>
        <taxon>asterids</taxon>
        <taxon>lamiids</taxon>
        <taxon>Gentianales</taxon>
        <taxon>Rubiaceae</taxon>
        <taxon>Cinchonoideae</taxon>
        <taxon>Cinchoneae</taxon>
        <taxon>Cinchona</taxon>
    </lineage>
</organism>
<dbReference type="EMBL" id="JBJUIK010000007">
    <property type="protein sequence ID" value="KAL3522556.1"/>
    <property type="molecule type" value="Genomic_DNA"/>
</dbReference>